<keyword evidence="10" id="KW-0472">Membrane</keyword>
<dbReference type="FunFam" id="3.80.10.10:FF:000213">
    <property type="entry name" value="Tyrosine-sulfated glycopeptide receptor 1"/>
    <property type="match status" value="1"/>
</dbReference>
<comment type="subcellular location">
    <subcellularLocation>
        <location evidence="1">Cell membrane</location>
    </subcellularLocation>
    <subcellularLocation>
        <location evidence="2">Membrane</location>
        <topology evidence="2">Single-pass type I membrane protein</topology>
    </subcellularLocation>
</comment>
<evidence type="ECO:0000256" key="9">
    <source>
        <dbReference type="ARBA" id="ARBA00022989"/>
    </source>
</evidence>
<reference evidence="12 13" key="1">
    <citation type="submission" date="2022-01" db="EMBL/GenBank/DDBJ databases">
        <authorList>
            <person name="Xiong W."/>
            <person name="Schranz E."/>
        </authorList>
    </citation>
    <scope>NUCLEOTIDE SEQUENCE [LARGE SCALE GENOMIC DNA]</scope>
</reference>
<evidence type="ECO:0000256" key="11">
    <source>
        <dbReference type="ARBA" id="ARBA00023180"/>
    </source>
</evidence>
<evidence type="ECO:0000256" key="7">
    <source>
        <dbReference type="ARBA" id="ARBA00022729"/>
    </source>
</evidence>
<keyword evidence="8" id="KW-0677">Repeat</keyword>
<keyword evidence="4" id="KW-1003">Cell membrane</keyword>
<dbReference type="Proteomes" id="UP001157418">
    <property type="component" value="Unassembled WGS sequence"/>
</dbReference>
<keyword evidence="5" id="KW-0433">Leucine-rich repeat</keyword>
<dbReference type="PRINTS" id="PR00019">
    <property type="entry name" value="LEURICHRPT"/>
</dbReference>
<dbReference type="AlphaFoldDB" id="A0AAU9P7N1"/>
<keyword evidence="11" id="KW-0325">Glycoprotein</keyword>
<dbReference type="Gene3D" id="3.80.10.10">
    <property type="entry name" value="Ribonuclease Inhibitor"/>
    <property type="match status" value="2"/>
</dbReference>
<evidence type="ECO:0000256" key="10">
    <source>
        <dbReference type="ARBA" id="ARBA00023136"/>
    </source>
</evidence>
<keyword evidence="13" id="KW-1185">Reference proteome</keyword>
<comment type="caution">
    <text evidence="12">The sequence shown here is derived from an EMBL/GenBank/DDBJ whole genome shotgun (WGS) entry which is preliminary data.</text>
</comment>
<accession>A0AAU9P7N1</accession>
<comment type="similarity">
    <text evidence="3">Belongs to the RLP family.</text>
</comment>
<evidence type="ECO:0000313" key="13">
    <source>
        <dbReference type="Proteomes" id="UP001157418"/>
    </source>
</evidence>
<dbReference type="SUPFAM" id="SSF52058">
    <property type="entry name" value="L domain-like"/>
    <property type="match status" value="2"/>
</dbReference>
<proteinExistence type="inferred from homology"/>
<evidence type="ECO:0000256" key="8">
    <source>
        <dbReference type="ARBA" id="ARBA00022737"/>
    </source>
</evidence>
<gene>
    <name evidence="12" type="ORF">LVIROSA_LOCUS31687</name>
</gene>
<name>A0AAU9P7N1_9ASTR</name>
<dbReference type="PANTHER" id="PTHR48061:SF51">
    <property type="entry name" value="RECEPTOR LIKE PROTEIN 30-LIKE"/>
    <property type="match status" value="1"/>
</dbReference>
<evidence type="ECO:0000256" key="6">
    <source>
        <dbReference type="ARBA" id="ARBA00022692"/>
    </source>
</evidence>
<evidence type="ECO:0000256" key="2">
    <source>
        <dbReference type="ARBA" id="ARBA00004479"/>
    </source>
</evidence>
<keyword evidence="6" id="KW-0812">Transmembrane</keyword>
<dbReference type="EMBL" id="CAKMRJ010005523">
    <property type="protein sequence ID" value="CAH1445956.1"/>
    <property type="molecule type" value="Genomic_DNA"/>
</dbReference>
<dbReference type="PROSITE" id="PS51450">
    <property type="entry name" value="LRR"/>
    <property type="match status" value="2"/>
</dbReference>
<dbReference type="GO" id="GO:0005886">
    <property type="term" value="C:plasma membrane"/>
    <property type="evidence" value="ECO:0007669"/>
    <property type="project" value="UniProtKB-SubCell"/>
</dbReference>
<dbReference type="Pfam" id="PF13855">
    <property type="entry name" value="LRR_8"/>
    <property type="match status" value="1"/>
</dbReference>
<dbReference type="InterPro" id="IPR032675">
    <property type="entry name" value="LRR_dom_sf"/>
</dbReference>
<evidence type="ECO:0000256" key="1">
    <source>
        <dbReference type="ARBA" id="ARBA00004236"/>
    </source>
</evidence>
<keyword evidence="7" id="KW-0732">Signal</keyword>
<dbReference type="PANTHER" id="PTHR48061">
    <property type="entry name" value="LEUCINE-RICH REPEAT RECEPTOR PROTEIN KINASE EMS1-LIKE-RELATED"/>
    <property type="match status" value="1"/>
</dbReference>
<dbReference type="Pfam" id="PF00560">
    <property type="entry name" value="LRR_1"/>
    <property type="match status" value="6"/>
</dbReference>
<evidence type="ECO:0000256" key="4">
    <source>
        <dbReference type="ARBA" id="ARBA00022475"/>
    </source>
</evidence>
<sequence length="599" mass="66329">MEAYLRLCSIFNNCKRSSFPTTILMVNKLKGQIPKSFFQLGRLNILLLSSNNLNGTIYTKDFQGLSNLTTLDLSFNNLSVITSPIPLSHLPKFFSLRLASCNLQKFPKLHNQSRLITLDLSDNKIDGEIPNWIWQLGNGGLSYLNLSRNQLNSLQEPYFLPDLAVLDLHSNRLHGAIPIPPKTATFIDYSNNLFNSSLPETIGVNLLYAYFFSVSNNLLTGEIPGSICNATYLKVLDLSNNNLTGRIPQCLIESGGSLGLGVLNLGNNSLSSQIKVTFPRNCSFNTLDLHGNSLEGSVPRSLVNCRMLEVLNLGNNMINDTYPCFLGDNTNLRVLVLRSNRFHGSMGCGEEQQNNWSNIQILDIAHNSFTGTVPSDFFSHWDAMMADNNGGEHSHSLMKHLSFTVLQVYDDGIYYQNSVRVTIKGLELELVKILTLFTSIDMSNNHFSGQIPSTIGRLKALYLLNVSHNEFTGSIPPSLGDLYHLESLDMSSNKLTGKIPSVLTDLPFLSSFDLSYNQLEGRIPTGSQFQTFQDTSYKGNNGLCGFPLSRSCTTSVAVSAPNSRESNDDGFDWHSVFYGMAVGSVSTILYSVCKRGTCY</sequence>
<organism evidence="12 13">
    <name type="scientific">Lactuca virosa</name>
    <dbReference type="NCBI Taxonomy" id="75947"/>
    <lineage>
        <taxon>Eukaryota</taxon>
        <taxon>Viridiplantae</taxon>
        <taxon>Streptophyta</taxon>
        <taxon>Embryophyta</taxon>
        <taxon>Tracheophyta</taxon>
        <taxon>Spermatophyta</taxon>
        <taxon>Magnoliopsida</taxon>
        <taxon>eudicotyledons</taxon>
        <taxon>Gunneridae</taxon>
        <taxon>Pentapetalae</taxon>
        <taxon>asterids</taxon>
        <taxon>campanulids</taxon>
        <taxon>Asterales</taxon>
        <taxon>Asteraceae</taxon>
        <taxon>Cichorioideae</taxon>
        <taxon>Cichorieae</taxon>
        <taxon>Lactucinae</taxon>
        <taxon>Lactuca</taxon>
    </lineage>
</organism>
<evidence type="ECO:0008006" key="14">
    <source>
        <dbReference type="Google" id="ProtNLM"/>
    </source>
</evidence>
<dbReference type="InterPro" id="IPR001611">
    <property type="entry name" value="Leu-rich_rpt"/>
</dbReference>
<evidence type="ECO:0000256" key="3">
    <source>
        <dbReference type="ARBA" id="ARBA00009592"/>
    </source>
</evidence>
<evidence type="ECO:0000256" key="5">
    <source>
        <dbReference type="ARBA" id="ARBA00022614"/>
    </source>
</evidence>
<protein>
    <recommendedName>
        <fullName evidence="14">Leucine-rich repeat-containing N-terminal plant-type domain-containing protein</fullName>
    </recommendedName>
</protein>
<keyword evidence="9" id="KW-1133">Transmembrane helix</keyword>
<evidence type="ECO:0000313" key="12">
    <source>
        <dbReference type="EMBL" id="CAH1445956.1"/>
    </source>
</evidence>
<dbReference type="InterPro" id="IPR046956">
    <property type="entry name" value="RLP23-like"/>
</dbReference>